<comment type="similarity">
    <text evidence="2 4">Belongs to the Ninja family.</text>
</comment>
<dbReference type="InterPro" id="IPR031307">
    <property type="entry name" value="Ninja_fam"/>
</dbReference>
<evidence type="ECO:0000259" key="6">
    <source>
        <dbReference type="Pfam" id="PF16135"/>
    </source>
</evidence>
<accession>A0A3B6G2D4</accession>
<dbReference type="Gramene" id="TraesWEE_scaffold_017031_01G000100.1">
    <property type="protein sequence ID" value="TraesWEE_scaffold_017031_01G000100.1"/>
    <property type="gene ID" value="TraesWEE_scaffold_017031_01G000100"/>
</dbReference>
<dbReference type="RefSeq" id="XP_044346518.1">
    <property type="nucleotide sequence ID" value="XM_044490583.1"/>
</dbReference>
<feature type="compositionally biased region" description="Gly residues" evidence="5">
    <location>
        <begin position="52"/>
        <end position="71"/>
    </location>
</feature>
<protein>
    <recommendedName>
        <fullName evidence="4">Ninja-family protein</fullName>
    </recommendedName>
    <alternativeName>
        <fullName evidence="4">ABI-binding protein</fullName>
    </alternativeName>
</protein>
<evidence type="ECO:0000256" key="4">
    <source>
        <dbReference type="RuleBase" id="RU369029"/>
    </source>
</evidence>
<dbReference type="EnsemblPlants" id="TraesCS3B02G594200.1">
    <property type="protein sequence ID" value="TraesCS3B02G594200.1"/>
    <property type="gene ID" value="TraesCS3B02G594200"/>
</dbReference>
<reference evidence="7" key="2">
    <citation type="submission" date="2018-10" db="UniProtKB">
        <authorList>
            <consortium name="EnsemblPlants"/>
        </authorList>
    </citation>
    <scope>IDENTIFICATION</scope>
</reference>
<dbReference type="OMA" id="GANNTIM"/>
<dbReference type="Gramene" id="TraesCS3B03G1485000.1">
    <property type="protein sequence ID" value="TraesCS3B03G1485000.1.CDS"/>
    <property type="gene ID" value="TraesCS3B03G1485000"/>
</dbReference>
<evidence type="ECO:0000256" key="1">
    <source>
        <dbReference type="ARBA" id="ARBA00004123"/>
    </source>
</evidence>
<dbReference type="PANTHER" id="PTHR31413">
    <property type="entry name" value="AFP HOMOLOG 2"/>
    <property type="match status" value="1"/>
</dbReference>
<feature type="compositionally biased region" description="Basic and acidic residues" evidence="5">
    <location>
        <begin position="20"/>
        <end position="31"/>
    </location>
</feature>
<feature type="compositionally biased region" description="Polar residues" evidence="5">
    <location>
        <begin position="99"/>
        <end position="112"/>
    </location>
</feature>
<dbReference type="GeneID" id="123068092"/>
<reference evidence="7" key="1">
    <citation type="submission" date="2018-08" db="EMBL/GenBank/DDBJ databases">
        <authorList>
            <person name="Rossello M."/>
        </authorList>
    </citation>
    <scope>NUCLEOTIDE SEQUENCE [LARGE SCALE GENOMIC DNA]</scope>
    <source>
        <strain evidence="7">cv. Chinese Spring</strain>
    </source>
</reference>
<keyword evidence="3 4" id="KW-0539">Nucleus</keyword>
<comment type="subcellular location">
    <subcellularLocation>
        <location evidence="1 4">Nucleus</location>
    </subcellularLocation>
</comment>
<evidence type="ECO:0000256" key="3">
    <source>
        <dbReference type="ARBA" id="ARBA00023242"/>
    </source>
</evidence>
<dbReference type="Pfam" id="PF16135">
    <property type="entry name" value="TDBD"/>
    <property type="match status" value="1"/>
</dbReference>
<dbReference type="GO" id="GO:0007165">
    <property type="term" value="P:signal transduction"/>
    <property type="evidence" value="ECO:0007669"/>
    <property type="project" value="InterPro"/>
</dbReference>
<evidence type="ECO:0000256" key="5">
    <source>
        <dbReference type="SAM" id="MobiDB-lite"/>
    </source>
</evidence>
<dbReference type="Gramene" id="TraesCS3B02G594200.1">
    <property type="protein sequence ID" value="TraesCS3B02G594200.1"/>
    <property type="gene ID" value="TraesCS3B02G594200"/>
</dbReference>
<feature type="region of interest" description="Disordered" evidence="5">
    <location>
        <begin position="1"/>
        <end position="117"/>
    </location>
</feature>
<comment type="function">
    <text evidence="4">Acts as a negative regulator of abscisic acid (ABA) response.</text>
</comment>
<dbReference type="GO" id="GO:0045892">
    <property type="term" value="P:negative regulation of DNA-templated transcription"/>
    <property type="evidence" value="ECO:0000318"/>
    <property type="project" value="GO_Central"/>
</dbReference>
<organism evidence="7">
    <name type="scientific">Triticum aestivum</name>
    <name type="common">Wheat</name>
    <dbReference type="NCBI Taxonomy" id="4565"/>
    <lineage>
        <taxon>Eukaryota</taxon>
        <taxon>Viridiplantae</taxon>
        <taxon>Streptophyta</taxon>
        <taxon>Embryophyta</taxon>
        <taxon>Tracheophyta</taxon>
        <taxon>Spermatophyta</taxon>
        <taxon>Magnoliopsida</taxon>
        <taxon>Liliopsida</taxon>
        <taxon>Poales</taxon>
        <taxon>Poaceae</taxon>
        <taxon>BOP clade</taxon>
        <taxon>Pooideae</taxon>
        <taxon>Triticodae</taxon>
        <taxon>Triticeae</taxon>
        <taxon>Triticinae</taxon>
        <taxon>Triticum</taxon>
    </lineage>
</organism>
<gene>
    <name evidence="7" type="primary">LOC123068092</name>
</gene>
<dbReference type="AlphaFoldDB" id="A0A3B6G2D4"/>
<feature type="domain" description="Tify" evidence="6">
    <location>
        <begin position="186"/>
        <end position="220"/>
    </location>
</feature>
<evidence type="ECO:0000256" key="2">
    <source>
        <dbReference type="ARBA" id="ARBA00006081"/>
    </source>
</evidence>
<evidence type="ECO:0000313" key="8">
    <source>
        <dbReference type="Proteomes" id="UP000019116"/>
    </source>
</evidence>
<dbReference type="InterPro" id="IPR032308">
    <property type="entry name" value="TDBD"/>
</dbReference>
<dbReference type="OrthoDB" id="667358at2759"/>
<proteinExistence type="inferred from homology"/>
<dbReference type="PANTHER" id="PTHR31413:SF49">
    <property type="entry name" value="NINJA-FAMILY PROTEIN MODD"/>
    <property type="match status" value="1"/>
</dbReference>
<keyword evidence="8" id="KW-1185">Reference proteome</keyword>
<sequence>MEPYSRDLLRGTGGGDDGDEKVQRLDSRTEDVDLTLGLSLGAGDRFDFGAERGSGSGEGLLVGRADPGGGASATLRPQGSGNSIKEEPAAQGTPGAQGRSLSSAIVSSSQGTDGVHQAEGANNTIMATTSSPAPAVIEAALGSGGGQQDDSEMSKVREIPLVSTSGLPNGRRIVGLLYEYSKVDEVTILCMCHGSFLTPAEFVEHAGGGQVANPLGSIFVMPPPWL</sequence>
<name>A0A3B6G2D4_WHEAT</name>
<dbReference type="Gramene" id="TraesCLE_scaffold_091115_01G000100.1">
    <property type="protein sequence ID" value="TraesCLE_scaffold_091115_01G000100.1"/>
    <property type="gene ID" value="TraesCLE_scaffold_091115_01G000100"/>
</dbReference>
<evidence type="ECO:0000313" key="7">
    <source>
        <dbReference type="EnsemblPlants" id="TraesCS3B02G594200.1"/>
    </source>
</evidence>
<dbReference type="Proteomes" id="UP000019116">
    <property type="component" value="Chromosome 3B"/>
</dbReference>
<dbReference type="GO" id="GO:0005634">
    <property type="term" value="C:nucleus"/>
    <property type="evidence" value="ECO:0000318"/>
    <property type="project" value="GO_Central"/>
</dbReference>